<comment type="caution">
    <text evidence="4">The sequence shown here is derived from an EMBL/GenBank/DDBJ whole genome shotgun (WGS) entry which is preliminary data.</text>
</comment>
<dbReference type="SUPFAM" id="SSF46785">
    <property type="entry name" value="Winged helix' DNA-binding domain"/>
    <property type="match status" value="1"/>
</dbReference>
<protein>
    <recommendedName>
        <fullName evidence="2">DEP domain-containing protein 7</fullName>
    </recommendedName>
</protein>
<evidence type="ECO:0000313" key="4">
    <source>
        <dbReference type="EMBL" id="KAK2834574.1"/>
    </source>
</evidence>
<dbReference type="CDD" id="cd04405">
    <property type="entry name" value="RhoGAP_BRCC3-like"/>
    <property type="match status" value="1"/>
</dbReference>
<keyword evidence="5" id="KW-1185">Reference proteome</keyword>
<name>A0AA88MFM3_TACVA</name>
<reference evidence="4" key="1">
    <citation type="submission" date="2023-08" db="EMBL/GenBank/DDBJ databases">
        <title>Pelteobagrus vachellii genome.</title>
        <authorList>
            <person name="Liu H."/>
        </authorList>
    </citation>
    <scope>NUCLEOTIDE SEQUENCE</scope>
    <source>
        <strain evidence="4">PRFRI_2022a</strain>
        <tissue evidence="4">Muscle</tissue>
    </source>
</reference>
<dbReference type="InterPro" id="IPR036390">
    <property type="entry name" value="WH_DNA-bd_sf"/>
</dbReference>
<evidence type="ECO:0000259" key="3">
    <source>
        <dbReference type="PROSITE" id="PS50186"/>
    </source>
</evidence>
<evidence type="ECO:0000313" key="5">
    <source>
        <dbReference type="Proteomes" id="UP001187315"/>
    </source>
</evidence>
<organism evidence="4 5">
    <name type="scientific">Tachysurus vachellii</name>
    <name type="common">Darkbarbel catfish</name>
    <name type="synonym">Pelteobagrus vachellii</name>
    <dbReference type="NCBI Taxonomy" id="175792"/>
    <lineage>
        <taxon>Eukaryota</taxon>
        <taxon>Metazoa</taxon>
        <taxon>Chordata</taxon>
        <taxon>Craniata</taxon>
        <taxon>Vertebrata</taxon>
        <taxon>Euteleostomi</taxon>
        <taxon>Actinopterygii</taxon>
        <taxon>Neopterygii</taxon>
        <taxon>Teleostei</taxon>
        <taxon>Ostariophysi</taxon>
        <taxon>Siluriformes</taxon>
        <taxon>Bagridae</taxon>
        <taxon>Tachysurus</taxon>
    </lineage>
</organism>
<dbReference type="AlphaFoldDB" id="A0AA88MFM3"/>
<dbReference type="InterPro" id="IPR036388">
    <property type="entry name" value="WH-like_DNA-bd_sf"/>
</dbReference>
<dbReference type="PANTHER" id="PTHR16206">
    <property type="entry name" value="DEP DOMAIN-CONTAINING"/>
    <property type="match status" value="1"/>
</dbReference>
<sequence length="533" mass="60344">MACSLTSSCSVDQPTLITPCQTSFIWSRLISHLQSEVKVKRRRHFLKSHDNCFVGSDAVTVIQDYINQSKILGDAKVPRAKAVRVCQALLDCKVFEAVSCKTFGKESKRSEFQDSVNSLYRFLNTQTPGWSSAENSLSSPSNEGNTDTQLYRDDDPMFSHSTPVKPGHIMNILLEELDLSLSFLHADGLPASVVSKVWQEQTVQRLLQLIELPLLDGVLQCGECPLSAANNNEPDILYTSHYLDREILKAFKESQKDEWLVAALELMDFLPDQQVVEVSRELPSLSLDDEDEGSEEHGQWSPTGIQQCKALLFEILAKHYGQTSFQPLLPSGLNDVYAHITELLVNGKFDVALEVLQLCLKLLSAANRDELYRLLSFMSLAADPQHIRLHKELENRIHVKKTFCKAIIQSKSLSKGKVDLLLLFMLDNHEDIFKVPGSLHKLVSDKLDDVVKKKDPNKQGSAFCQQISSNVYSDTIKNQTNTELFVLLRNIDENPKYSMKEKRRLLEQFYTSHPEIFMQYFGSRLSTINLSEV</sequence>
<dbReference type="GO" id="GO:0035556">
    <property type="term" value="P:intracellular signal transduction"/>
    <property type="evidence" value="ECO:0007669"/>
    <property type="project" value="InterPro"/>
</dbReference>
<gene>
    <name evidence="4" type="ORF">Q7C36_015275</name>
</gene>
<dbReference type="Pfam" id="PF00610">
    <property type="entry name" value="DEP"/>
    <property type="match status" value="1"/>
</dbReference>
<dbReference type="Gene3D" id="1.10.10.10">
    <property type="entry name" value="Winged helix-like DNA-binding domain superfamily/Winged helix DNA-binding domain"/>
    <property type="match status" value="1"/>
</dbReference>
<evidence type="ECO:0000256" key="1">
    <source>
        <dbReference type="ARBA" id="ARBA00037970"/>
    </source>
</evidence>
<accession>A0AA88MFM3</accession>
<dbReference type="PROSITE" id="PS50186">
    <property type="entry name" value="DEP"/>
    <property type="match status" value="1"/>
</dbReference>
<comment type="similarity">
    <text evidence="1">Belongs to the DEPDC7 family.</text>
</comment>
<proteinExistence type="inferred from homology"/>
<dbReference type="EMBL" id="JAVHJS010000015">
    <property type="protein sequence ID" value="KAK2834574.1"/>
    <property type="molecule type" value="Genomic_DNA"/>
</dbReference>
<dbReference type="Proteomes" id="UP001187315">
    <property type="component" value="Unassembled WGS sequence"/>
</dbReference>
<dbReference type="InterPro" id="IPR000591">
    <property type="entry name" value="DEP_dom"/>
</dbReference>
<dbReference type="SMART" id="SM00049">
    <property type="entry name" value="DEP"/>
    <property type="match status" value="1"/>
</dbReference>
<feature type="domain" description="DEP" evidence="3">
    <location>
        <begin position="33"/>
        <end position="124"/>
    </location>
</feature>
<evidence type="ECO:0000256" key="2">
    <source>
        <dbReference type="ARBA" id="ARBA00040225"/>
    </source>
</evidence>
<dbReference type="PANTHER" id="PTHR16206:SF9">
    <property type="entry name" value="DEP DOMAIN-CONTAINING PROTEIN 7"/>
    <property type="match status" value="1"/>
</dbReference>